<dbReference type="EMBL" id="FQXH01000011">
    <property type="protein sequence ID" value="SHH22909.1"/>
    <property type="molecule type" value="Genomic_DNA"/>
</dbReference>
<dbReference type="Pfam" id="PF02579">
    <property type="entry name" value="Nitro_FeMo-Co"/>
    <property type="match status" value="1"/>
</dbReference>
<dbReference type="InterPro" id="IPR036105">
    <property type="entry name" value="DiNase_FeMo-co_biosyn_sf"/>
</dbReference>
<dbReference type="AlphaFoldDB" id="A0A1M5RA09"/>
<dbReference type="SUPFAM" id="SSF53146">
    <property type="entry name" value="Nitrogenase accessory factor-like"/>
    <property type="match status" value="1"/>
</dbReference>
<evidence type="ECO:0000313" key="2">
    <source>
        <dbReference type="EMBL" id="SHH22909.1"/>
    </source>
</evidence>
<dbReference type="Gene3D" id="3.30.420.130">
    <property type="entry name" value="Dinitrogenase iron-molybdenum cofactor biosynthesis domain"/>
    <property type="match status" value="1"/>
</dbReference>
<evidence type="ECO:0000259" key="1">
    <source>
        <dbReference type="Pfam" id="PF02579"/>
    </source>
</evidence>
<dbReference type="PANTHER" id="PTHR42983:SF1">
    <property type="entry name" value="IRON-MOLYBDENUM PROTEIN"/>
    <property type="match status" value="1"/>
</dbReference>
<dbReference type="STRING" id="1123350.SAMN02744040_01287"/>
<sequence length="119" mass="12946">MRVAIAKEGTMVSGHFGHCEGFEFFTVEDNAVVKREFIENPGHRPGFLPRFLAEKGANVIISGGMGETAQVLFRENGIDVIVGVEGTLDDVIDKFIKGELKSTGSVCREHQHEGDCGSH</sequence>
<proteinExistence type="predicted"/>
<dbReference type="InterPro" id="IPR033913">
    <property type="entry name" value="MTH1175_dom"/>
</dbReference>
<feature type="domain" description="Dinitrogenase iron-molybdenum cofactor biosynthesis" evidence="1">
    <location>
        <begin position="9"/>
        <end position="97"/>
    </location>
</feature>
<keyword evidence="3" id="KW-1185">Reference proteome</keyword>
<dbReference type="OrthoDB" id="280278at2"/>
<organism evidence="2 3">
    <name type="scientific">Tepidibacter thalassicus DSM 15285</name>
    <dbReference type="NCBI Taxonomy" id="1123350"/>
    <lineage>
        <taxon>Bacteria</taxon>
        <taxon>Bacillati</taxon>
        <taxon>Bacillota</taxon>
        <taxon>Clostridia</taxon>
        <taxon>Peptostreptococcales</taxon>
        <taxon>Peptostreptococcaceae</taxon>
        <taxon>Tepidibacter</taxon>
    </lineage>
</organism>
<accession>A0A1M5RA09</accession>
<dbReference type="RefSeq" id="WP_072724803.1">
    <property type="nucleotide sequence ID" value="NZ_FQXH01000011.1"/>
</dbReference>
<dbReference type="InterPro" id="IPR003731">
    <property type="entry name" value="Di-Nase_FeMo-co_biosynth"/>
</dbReference>
<reference evidence="3" key="1">
    <citation type="submission" date="2016-11" db="EMBL/GenBank/DDBJ databases">
        <authorList>
            <person name="Varghese N."/>
            <person name="Submissions S."/>
        </authorList>
    </citation>
    <scope>NUCLEOTIDE SEQUENCE [LARGE SCALE GENOMIC DNA]</scope>
    <source>
        <strain evidence="3">DSM 15285</strain>
    </source>
</reference>
<dbReference type="CDD" id="cd00851">
    <property type="entry name" value="MTH1175"/>
    <property type="match status" value="1"/>
</dbReference>
<evidence type="ECO:0000313" key="3">
    <source>
        <dbReference type="Proteomes" id="UP000242520"/>
    </source>
</evidence>
<name>A0A1M5RA09_9FIRM</name>
<gene>
    <name evidence="2" type="ORF">SAMN02744040_01287</name>
</gene>
<dbReference type="PANTHER" id="PTHR42983">
    <property type="entry name" value="DINITROGENASE IRON-MOLYBDENUM COFACTOR PROTEIN-RELATED"/>
    <property type="match status" value="1"/>
</dbReference>
<protein>
    <submittedName>
        <fullName evidence="2">Predicted Fe-Mo cluster-binding protein, NifX family</fullName>
    </submittedName>
</protein>
<dbReference type="Proteomes" id="UP000242520">
    <property type="component" value="Unassembled WGS sequence"/>
</dbReference>